<gene>
    <name evidence="1" type="ordered locus">CKC_03510</name>
</gene>
<protein>
    <submittedName>
        <fullName evidence="1">Uncharacterized protein</fullName>
    </submittedName>
</protein>
<dbReference type="AlphaFoldDB" id="E4UBE6"/>
<proteinExistence type="predicted"/>
<dbReference type="Proteomes" id="UP000007038">
    <property type="component" value="Chromosome"/>
</dbReference>
<organism evidence="1 2">
    <name type="scientific">Liberibacter solanacearum (strain CLso-ZC1)</name>
    <dbReference type="NCBI Taxonomy" id="658172"/>
    <lineage>
        <taxon>Bacteria</taxon>
        <taxon>Pseudomonadati</taxon>
        <taxon>Pseudomonadota</taxon>
        <taxon>Alphaproteobacteria</taxon>
        <taxon>Hyphomicrobiales</taxon>
        <taxon>Rhizobiaceae</taxon>
        <taxon>Liberibacter</taxon>
    </lineage>
</organism>
<sequence length="39" mass="4372">MTNGCDGKTTHSPVREYVQASVTPRTALLKNRNERTLLL</sequence>
<dbReference type="EMBL" id="CP002371">
    <property type="protein sequence ID" value="ADR52451.1"/>
    <property type="molecule type" value="Genomic_DNA"/>
</dbReference>
<reference evidence="1 2" key="3">
    <citation type="journal article" date="2011" name="PLoS ONE">
        <title>The Complete Genome Sequence of 'Candidatus Liberibacter solanacearum', the Bacterium Associated with Potato Zebra Chip Disease.</title>
        <authorList>
            <person name="Lin H."/>
            <person name="Lou B."/>
            <person name="Glynn J.M."/>
            <person name="Doddapaneni H."/>
            <person name="Civerolo E.L."/>
            <person name="Chen C."/>
            <person name="Duan Y."/>
            <person name="Zhou L."/>
            <person name="Vahling C.M."/>
        </authorList>
    </citation>
    <scope>NUCLEOTIDE SEQUENCE [LARGE SCALE GENOMIC DNA]</scope>
    <source>
        <strain evidence="1 2">CLso-ZC1</strain>
    </source>
</reference>
<dbReference type="HOGENOM" id="CLU_3312185_0_0_5"/>
<evidence type="ECO:0000313" key="1">
    <source>
        <dbReference type="EMBL" id="ADR52451.1"/>
    </source>
</evidence>
<dbReference type="STRING" id="658172.CKC_03510"/>
<reference evidence="2" key="1">
    <citation type="submission" date="2010-11" db="EMBL/GenBank/DDBJ databases">
        <title>Complete genome sequence of Candidatus Liberibacter solanacearum CLso-ZC1.</title>
        <authorList>
            <person name="Lin H."/>
            <person name="Doddapaneni H.V."/>
            <person name="Lou B."/>
            <person name="Civerolo E.L."/>
            <person name="Chen C."/>
            <person name="Duan Y."/>
            <person name="Zhou L."/>
            <person name="Glynn J."/>
        </authorList>
    </citation>
    <scope>NUCLEOTIDE SEQUENCE [LARGE SCALE GENOMIC DNA]</scope>
    <source>
        <strain evidence="2">CLso-ZC1</strain>
    </source>
</reference>
<evidence type="ECO:0000313" key="2">
    <source>
        <dbReference type="Proteomes" id="UP000007038"/>
    </source>
</evidence>
<dbReference type="KEGG" id="lso:CKC_03510"/>
<reference key="2">
    <citation type="submission" date="2010-11" db="EMBL/GenBank/DDBJ databases">
        <authorList>
            <person name="Lin H."/>
            <person name="Doddapaneni H.V."/>
            <person name="Lou B."/>
            <person name="Civerolo E.L."/>
            <person name="Chen C."/>
            <person name="Duan Y."/>
            <person name="Zhou L."/>
            <person name="Glynn J."/>
        </authorList>
    </citation>
    <scope>NUCLEOTIDE SEQUENCE</scope>
    <source>
        <strain>CLso-ZC1</strain>
    </source>
</reference>
<accession>E4UBE6</accession>
<name>E4UBE6_LIBSC</name>